<feature type="compositionally biased region" description="Low complexity" evidence="1">
    <location>
        <begin position="32"/>
        <end position="49"/>
    </location>
</feature>
<dbReference type="AlphaFoldDB" id="A0A0M4DU08"/>
<protein>
    <submittedName>
        <fullName evidence="3">Uncharacterized protein</fullName>
    </submittedName>
</protein>
<dbReference type="EMBL" id="CP011340">
    <property type="protein sequence ID" value="ALC22395.1"/>
    <property type="molecule type" value="Genomic_DNA"/>
</dbReference>
<organism evidence="3">
    <name type="scientific">Streptomyces pristinaespiralis</name>
    <dbReference type="NCBI Taxonomy" id="38300"/>
    <lineage>
        <taxon>Bacteria</taxon>
        <taxon>Bacillati</taxon>
        <taxon>Actinomycetota</taxon>
        <taxon>Actinomycetes</taxon>
        <taxon>Kitasatosporales</taxon>
        <taxon>Streptomycetaceae</taxon>
        <taxon>Streptomyces</taxon>
    </lineage>
</organism>
<feature type="region of interest" description="Disordered" evidence="1">
    <location>
        <begin position="19"/>
        <end position="90"/>
    </location>
</feature>
<proteinExistence type="predicted"/>
<feature type="transmembrane region" description="Helical" evidence="2">
    <location>
        <begin position="242"/>
        <end position="265"/>
    </location>
</feature>
<dbReference type="PATRIC" id="fig|38300.4.peg.4286"/>
<dbReference type="STRING" id="38300.SPRI_4089"/>
<dbReference type="Proteomes" id="UP000060513">
    <property type="component" value="Chromosome"/>
</dbReference>
<evidence type="ECO:0000313" key="4">
    <source>
        <dbReference type="Proteomes" id="UP000060513"/>
    </source>
</evidence>
<feature type="compositionally biased region" description="Basic and acidic residues" evidence="1">
    <location>
        <begin position="20"/>
        <end position="31"/>
    </location>
</feature>
<keyword evidence="2" id="KW-1133">Transmembrane helix</keyword>
<feature type="compositionally biased region" description="Basic and acidic residues" evidence="1">
    <location>
        <begin position="77"/>
        <end position="86"/>
    </location>
</feature>
<evidence type="ECO:0000256" key="2">
    <source>
        <dbReference type="SAM" id="Phobius"/>
    </source>
</evidence>
<reference evidence="3 4" key="1">
    <citation type="submission" date="2015-08" db="EMBL/GenBank/DDBJ databases">
        <title>Genome sequence of the pristinamycin over-producing bacterium Streptomyces pristinaespiralis HCCB10218.</title>
        <authorList>
            <person name="Tian J."/>
            <person name="Yang J."/>
            <person name="Li L."/>
            <person name="Ruan L."/>
            <person name="Wei W."/>
            <person name="Zheng G."/>
            <person name="Wei Z."/>
            <person name="Yang S."/>
            <person name="Ge M."/>
            <person name="Jiang W."/>
            <person name="Lu Y."/>
        </authorList>
    </citation>
    <scope>NUCLEOTIDE SEQUENCE [LARGE SCALE GENOMIC DNA]</scope>
    <source>
        <strain evidence="3 4">HCCB 10218</strain>
    </source>
</reference>
<keyword evidence="2" id="KW-0472">Membrane</keyword>
<feature type="transmembrane region" description="Helical" evidence="2">
    <location>
        <begin position="205"/>
        <end position="230"/>
    </location>
</feature>
<feature type="transmembrane region" description="Helical" evidence="2">
    <location>
        <begin position="172"/>
        <end position="193"/>
    </location>
</feature>
<name>A0A0M4DU08_STRPR</name>
<evidence type="ECO:0000313" key="3">
    <source>
        <dbReference type="EMBL" id="ALC22395.1"/>
    </source>
</evidence>
<accession>A0A0M4DU08</accession>
<keyword evidence="2" id="KW-0812">Transmembrane</keyword>
<sequence length="271" mass="28276">MAAQEAEAVAAQETRAVAARKAEAGPAREAEAGAAQEVADASAAAQAARGLPRPSPDTTPRPAPGCGCDPRPGRLRRAAEPVRRTEGSVPAPATAIVGVMTTPTASCRPPAPPTATAPAVAPAPRWARRAAHAVALCALPSGLWRIAMASGVHVGYSDQVLRDAFGIPGWGIAYVVGLAVVSELAALFPLLLVSDRWQPLRPRTLAALAWTASALTVAFALWQLVVLFTVESQSYLSGTAETVWAFFFGPLAAVPFLLTAVTWSYSRRRRA</sequence>
<evidence type="ECO:0000256" key="1">
    <source>
        <dbReference type="SAM" id="MobiDB-lite"/>
    </source>
</evidence>
<gene>
    <name evidence="3" type="ORF">SPRI_4089</name>
</gene>
<feature type="compositionally biased region" description="Pro residues" evidence="1">
    <location>
        <begin position="53"/>
        <end position="63"/>
    </location>
</feature>
<dbReference type="KEGG" id="spri:SPRI_4089"/>
<feature type="transmembrane region" description="Helical" evidence="2">
    <location>
        <begin position="133"/>
        <end position="152"/>
    </location>
</feature>